<proteinExistence type="inferred from homology"/>
<dbReference type="PANTHER" id="PTHR33677">
    <property type="entry name" value="TRANSCRIPTIONAL REPRESSOR FRMR-RELATED"/>
    <property type="match status" value="1"/>
</dbReference>
<dbReference type="Gene3D" id="1.20.58.1000">
    <property type="entry name" value="Metal-sensitive repressor, helix protomer"/>
    <property type="match status" value="1"/>
</dbReference>
<dbReference type="RefSeq" id="WP_146915693.1">
    <property type="nucleotide sequence ID" value="NZ_CP042430.1"/>
</dbReference>
<dbReference type="CDD" id="cd10148">
    <property type="entry name" value="CsoR-like_DUF156"/>
    <property type="match status" value="1"/>
</dbReference>
<dbReference type="GO" id="GO:0046872">
    <property type="term" value="F:metal ion binding"/>
    <property type="evidence" value="ECO:0007669"/>
    <property type="project" value="InterPro"/>
</dbReference>
<dbReference type="EMBL" id="CP042430">
    <property type="protein sequence ID" value="QEC46462.1"/>
    <property type="molecule type" value="Genomic_DNA"/>
</dbReference>
<dbReference type="GO" id="GO:0045892">
    <property type="term" value="P:negative regulation of DNA-templated transcription"/>
    <property type="evidence" value="ECO:0007669"/>
    <property type="project" value="UniProtKB-ARBA"/>
</dbReference>
<dbReference type="GO" id="GO:0003677">
    <property type="term" value="F:DNA binding"/>
    <property type="evidence" value="ECO:0007669"/>
    <property type="project" value="InterPro"/>
</dbReference>
<sequence length="96" mass="10750">MPDAPDITRGYTASKDDLQKRLRRIEGQVRGIQGMIEEDRWCPDVLQQVAAVKAALDKVALGLAEGHVQHCMASGTPERREEMTHELMQALGRLVR</sequence>
<evidence type="ECO:0000256" key="1">
    <source>
        <dbReference type="ARBA" id="ARBA00005428"/>
    </source>
</evidence>
<dbReference type="Proteomes" id="UP000321805">
    <property type="component" value="Chromosome"/>
</dbReference>
<dbReference type="OrthoDB" id="9811244at2"/>
<name>A0A5B8U0H2_9ACTN</name>
<dbReference type="InterPro" id="IPR038390">
    <property type="entry name" value="Metal_Tscrpt_repr_sf"/>
</dbReference>
<organism evidence="3 4">
    <name type="scientific">Baekduia soli</name>
    <dbReference type="NCBI Taxonomy" id="496014"/>
    <lineage>
        <taxon>Bacteria</taxon>
        <taxon>Bacillati</taxon>
        <taxon>Actinomycetota</taxon>
        <taxon>Thermoleophilia</taxon>
        <taxon>Solirubrobacterales</taxon>
        <taxon>Baekduiaceae</taxon>
        <taxon>Baekduia</taxon>
    </lineage>
</organism>
<reference evidence="3 4" key="1">
    <citation type="journal article" date="2018" name="J. Microbiol.">
        <title>Baekduia soli gen. nov., sp. nov., a novel bacterium isolated from the soil of Baekdu Mountain and proposal of a novel family name, Baekduiaceae fam. nov.</title>
        <authorList>
            <person name="An D.S."/>
            <person name="Siddiqi M.Z."/>
            <person name="Kim K.H."/>
            <person name="Yu H.S."/>
            <person name="Im W.T."/>
        </authorList>
    </citation>
    <scope>NUCLEOTIDE SEQUENCE [LARGE SCALE GENOMIC DNA]</scope>
    <source>
        <strain evidence="3 4">BR7-21</strain>
    </source>
</reference>
<accession>A0A5B8U0H2</accession>
<comment type="similarity">
    <text evidence="1">Belongs to the CsoR family.</text>
</comment>
<dbReference type="PANTHER" id="PTHR33677:SF3">
    <property type="entry name" value="COPPER-SENSING TRANSCRIPTIONAL REPRESSOR RICR"/>
    <property type="match status" value="1"/>
</dbReference>
<dbReference type="Pfam" id="PF02583">
    <property type="entry name" value="Trns_repr_metal"/>
    <property type="match status" value="1"/>
</dbReference>
<keyword evidence="4" id="KW-1185">Reference proteome</keyword>
<gene>
    <name evidence="3" type="ORF">FSW04_01950</name>
</gene>
<evidence type="ECO:0000313" key="3">
    <source>
        <dbReference type="EMBL" id="QEC46462.1"/>
    </source>
</evidence>
<dbReference type="KEGG" id="bsol:FSW04_01950"/>
<evidence type="ECO:0000313" key="4">
    <source>
        <dbReference type="Proteomes" id="UP000321805"/>
    </source>
</evidence>
<keyword evidence="2" id="KW-0186">Copper</keyword>
<dbReference type="InterPro" id="IPR003735">
    <property type="entry name" value="Metal_Tscrpt_repr"/>
</dbReference>
<evidence type="ECO:0000256" key="2">
    <source>
        <dbReference type="ARBA" id="ARBA00023008"/>
    </source>
</evidence>
<protein>
    <submittedName>
        <fullName evidence="3">Metal-sensitive transcriptional regulator</fullName>
    </submittedName>
</protein>
<dbReference type="AlphaFoldDB" id="A0A5B8U0H2"/>